<accession>A0AAD7UZ38</accession>
<reference evidence="1 2" key="1">
    <citation type="submission" date="2023-03" db="EMBL/GenBank/DDBJ databases">
        <title>Genome sequence of Lichtheimia ornata CBS 291.66.</title>
        <authorList>
            <person name="Mohabir J.T."/>
            <person name="Shea T.P."/>
            <person name="Kurbessoian T."/>
            <person name="Berby B."/>
            <person name="Fontaine J."/>
            <person name="Livny J."/>
            <person name="Gnirke A."/>
            <person name="Stajich J.E."/>
            <person name="Cuomo C.A."/>
        </authorList>
    </citation>
    <scope>NUCLEOTIDE SEQUENCE [LARGE SCALE GENOMIC DNA]</scope>
    <source>
        <strain evidence="1">CBS 291.66</strain>
    </source>
</reference>
<comment type="caution">
    <text evidence="1">The sequence shown here is derived from an EMBL/GenBank/DDBJ whole genome shotgun (WGS) entry which is preliminary data.</text>
</comment>
<dbReference type="GeneID" id="83217027"/>
<name>A0AAD7UZ38_9FUNG</name>
<proteinExistence type="predicted"/>
<gene>
    <name evidence="1" type="ORF">O0I10_009622</name>
</gene>
<sequence>MLDHLINHDSTSHAHSYINKAVVTNTVIRPFFLLVLISSLRAFRDKGTCHITLERNRQGRQDVILSWLRGGHFAKNIGFAKVKRIEERANSSKFSKSAVENREAKACISIQSVGRTSTFYMTKLVADYLYVIIEIGTEQSRMYFKTYCVGVTRHRYAS</sequence>
<dbReference type="EMBL" id="JARTCD010000057">
    <property type="protein sequence ID" value="KAJ8654731.1"/>
    <property type="molecule type" value="Genomic_DNA"/>
</dbReference>
<protein>
    <submittedName>
        <fullName evidence="1">Uncharacterized protein</fullName>
    </submittedName>
</protein>
<dbReference type="RefSeq" id="XP_058339645.1">
    <property type="nucleotide sequence ID" value="XM_058489609.1"/>
</dbReference>
<dbReference type="AlphaFoldDB" id="A0AAD7UZ38"/>
<evidence type="ECO:0000313" key="2">
    <source>
        <dbReference type="Proteomes" id="UP001234581"/>
    </source>
</evidence>
<keyword evidence="2" id="KW-1185">Reference proteome</keyword>
<organism evidence="1 2">
    <name type="scientific">Lichtheimia ornata</name>
    <dbReference type="NCBI Taxonomy" id="688661"/>
    <lineage>
        <taxon>Eukaryota</taxon>
        <taxon>Fungi</taxon>
        <taxon>Fungi incertae sedis</taxon>
        <taxon>Mucoromycota</taxon>
        <taxon>Mucoromycotina</taxon>
        <taxon>Mucoromycetes</taxon>
        <taxon>Mucorales</taxon>
        <taxon>Lichtheimiaceae</taxon>
        <taxon>Lichtheimia</taxon>
    </lineage>
</organism>
<dbReference type="Proteomes" id="UP001234581">
    <property type="component" value="Unassembled WGS sequence"/>
</dbReference>
<evidence type="ECO:0000313" key="1">
    <source>
        <dbReference type="EMBL" id="KAJ8654731.1"/>
    </source>
</evidence>